<feature type="transmembrane region" description="Helical" evidence="1">
    <location>
        <begin position="76"/>
        <end position="96"/>
    </location>
</feature>
<dbReference type="EnsemblMetazoa" id="G11613.1">
    <property type="protein sequence ID" value="G11613.1:cds"/>
    <property type="gene ID" value="G11613"/>
</dbReference>
<protein>
    <submittedName>
        <fullName evidence="2">Uncharacterized protein</fullName>
    </submittedName>
</protein>
<organism evidence="2 3">
    <name type="scientific">Magallana gigas</name>
    <name type="common">Pacific oyster</name>
    <name type="synonym">Crassostrea gigas</name>
    <dbReference type="NCBI Taxonomy" id="29159"/>
    <lineage>
        <taxon>Eukaryota</taxon>
        <taxon>Metazoa</taxon>
        <taxon>Spiralia</taxon>
        <taxon>Lophotrochozoa</taxon>
        <taxon>Mollusca</taxon>
        <taxon>Bivalvia</taxon>
        <taxon>Autobranchia</taxon>
        <taxon>Pteriomorphia</taxon>
        <taxon>Ostreida</taxon>
        <taxon>Ostreoidea</taxon>
        <taxon>Ostreidae</taxon>
        <taxon>Magallana</taxon>
    </lineage>
</organism>
<keyword evidence="1" id="KW-0472">Membrane</keyword>
<evidence type="ECO:0000313" key="3">
    <source>
        <dbReference type="Proteomes" id="UP000005408"/>
    </source>
</evidence>
<keyword evidence="1" id="KW-1133">Transmembrane helix</keyword>
<dbReference type="Proteomes" id="UP000005408">
    <property type="component" value="Unassembled WGS sequence"/>
</dbReference>
<accession>A0A8W8HXX0</accession>
<evidence type="ECO:0000256" key="1">
    <source>
        <dbReference type="SAM" id="Phobius"/>
    </source>
</evidence>
<sequence>MVKSGIANIQSKKGTTFISANTGASKKGNLGEEFCDWMQIIKMKALLALLVVLGLSSCVFAGGYGGGAGYQTYAAYRPAAVGISGGGGEIIIYLCYPFHLTRCLCTSACCLPGIQ</sequence>
<proteinExistence type="predicted"/>
<reference evidence="2" key="1">
    <citation type="submission" date="2022-08" db="UniProtKB">
        <authorList>
            <consortium name="EnsemblMetazoa"/>
        </authorList>
    </citation>
    <scope>IDENTIFICATION</scope>
    <source>
        <strain evidence="2">05x7-T-G4-1.051#20</strain>
    </source>
</reference>
<keyword evidence="3" id="KW-1185">Reference proteome</keyword>
<evidence type="ECO:0000313" key="2">
    <source>
        <dbReference type="EnsemblMetazoa" id="G11613.1:cds"/>
    </source>
</evidence>
<keyword evidence="1" id="KW-0812">Transmembrane</keyword>
<feature type="transmembrane region" description="Helical" evidence="1">
    <location>
        <begin position="45"/>
        <end position="64"/>
    </location>
</feature>
<name>A0A8W8HXX0_MAGGI</name>
<dbReference type="AlphaFoldDB" id="A0A8W8HXX0"/>